<reference evidence="2 3" key="1">
    <citation type="submission" date="2016-08" db="EMBL/GenBank/DDBJ databases">
        <authorList>
            <person name="Seilhamer J.J."/>
        </authorList>
    </citation>
    <scope>NUCLEOTIDE SEQUENCE [LARGE SCALE GENOMIC DNA]</scope>
    <source>
        <strain evidence="2 3">BRTC-1</strain>
    </source>
</reference>
<gene>
    <name evidence="2" type="ORF">BFG52_02365</name>
</gene>
<feature type="signal peptide" evidence="1">
    <location>
        <begin position="1"/>
        <end position="22"/>
    </location>
</feature>
<dbReference type="EMBL" id="CP016895">
    <property type="protein sequence ID" value="AOA57313.1"/>
    <property type="molecule type" value="Genomic_DNA"/>
</dbReference>
<keyword evidence="3" id="KW-1185">Reference proteome</keyword>
<feature type="chain" id="PRO_5008539844" description="Lipoprotein" evidence="1">
    <location>
        <begin position="23"/>
        <end position="134"/>
    </location>
</feature>
<organism evidence="2 3">
    <name type="scientific">Acinetobacter larvae</name>
    <dbReference type="NCBI Taxonomy" id="1789224"/>
    <lineage>
        <taxon>Bacteria</taxon>
        <taxon>Pseudomonadati</taxon>
        <taxon>Pseudomonadota</taxon>
        <taxon>Gammaproteobacteria</taxon>
        <taxon>Moraxellales</taxon>
        <taxon>Moraxellaceae</taxon>
        <taxon>Acinetobacter</taxon>
    </lineage>
</organism>
<name>A0A1B2LX10_9GAMM</name>
<evidence type="ECO:0008006" key="4">
    <source>
        <dbReference type="Google" id="ProtNLM"/>
    </source>
</evidence>
<dbReference type="AlphaFoldDB" id="A0A1B2LX10"/>
<dbReference type="KEGG" id="ala:BFG52_02365"/>
<accession>A0A1B2LX10</accession>
<evidence type="ECO:0000313" key="3">
    <source>
        <dbReference type="Proteomes" id="UP000093391"/>
    </source>
</evidence>
<sequence>MKLKQSILVICSVVLVTGCASNAVKPTYVSPSQYQNYDCSQLSSEFTRIQQYIDGGVQTPKSKGVGVGVGLSGGWGSGGWGWGIGPSVSVSMGQSSNSKKTELSRLYGQQDAISQAAQFKNCAYVPKRSTAKAK</sequence>
<protein>
    <recommendedName>
        <fullName evidence="4">Lipoprotein</fullName>
    </recommendedName>
</protein>
<proteinExistence type="predicted"/>
<dbReference type="Proteomes" id="UP000093391">
    <property type="component" value="Chromosome"/>
</dbReference>
<dbReference type="OrthoDB" id="6647798at2"/>
<evidence type="ECO:0000256" key="1">
    <source>
        <dbReference type="SAM" id="SignalP"/>
    </source>
</evidence>
<dbReference type="PROSITE" id="PS51257">
    <property type="entry name" value="PROKAR_LIPOPROTEIN"/>
    <property type="match status" value="1"/>
</dbReference>
<dbReference type="RefSeq" id="WP_067552119.1">
    <property type="nucleotide sequence ID" value="NZ_CP016895.1"/>
</dbReference>
<keyword evidence="1" id="KW-0732">Signal</keyword>
<dbReference type="STRING" id="1789224.BFG52_02365"/>
<evidence type="ECO:0000313" key="2">
    <source>
        <dbReference type="EMBL" id="AOA57313.1"/>
    </source>
</evidence>